<dbReference type="PANTHER" id="PTHR46663">
    <property type="entry name" value="DIGUANYLATE CYCLASE DGCT-RELATED"/>
    <property type="match status" value="1"/>
</dbReference>
<dbReference type="PROSITE" id="PS50839">
    <property type="entry name" value="CHASE"/>
    <property type="match status" value="1"/>
</dbReference>
<evidence type="ECO:0000256" key="2">
    <source>
        <dbReference type="ARBA" id="ARBA00022692"/>
    </source>
</evidence>
<dbReference type="Pfam" id="PF03924">
    <property type="entry name" value="CHASE"/>
    <property type="match status" value="1"/>
</dbReference>
<feature type="domain" description="GGDEF" evidence="7">
    <location>
        <begin position="317"/>
        <end position="453"/>
    </location>
</feature>
<dbReference type="NCBIfam" id="TIGR00254">
    <property type="entry name" value="GGDEF"/>
    <property type="match status" value="1"/>
</dbReference>
<organism evidence="8 9">
    <name type="scientific">Taurinivorans muris</name>
    <dbReference type="NCBI Taxonomy" id="2787751"/>
    <lineage>
        <taxon>Bacteria</taxon>
        <taxon>Pseudomonadati</taxon>
        <taxon>Thermodesulfobacteriota</taxon>
        <taxon>Desulfovibrionia</taxon>
        <taxon>Desulfovibrionales</taxon>
        <taxon>Desulfovibrionaceae</taxon>
        <taxon>Taurinivorans</taxon>
    </lineage>
</organism>
<keyword evidence="2 5" id="KW-0812">Transmembrane</keyword>
<evidence type="ECO:0000256" key="4">
    <source>
        <dbReference type="ARBA" id="ARBA00023136"/>
    </source>
</evidence>
<reference evidence="8" key="1">
    <citation type="submission" date="2020-12" db="EMBL/GenBank/DDBJ databases">
        <title>Taurinivorans muris gen. nov., sp. nov., fundamental and realized metabolic niche of a ubiquitous sulfidogenic bacterium in the murine intestine.</title>
        <authorList>
            <person name="Ye H."/>
            <person name="Hanson B.T."/>
            <person name="Loy A."/>
        </authorList>
    </citation>
    <scope>NUCLEOTIDE SEQUENCE</scope>
    <source>
        <strain evidence="8">LT0009</strain>
    </source>
</reference>
<evidence type="ECO:0000313" key="9">
    <source>
        <dbReference type="Proteomes" id="UP001058120"/>
    </source>
</evidence>
<dbReference type="SMART" id="SM00267">
    <property type="entry name" value="GGDEF"/>
    <property type="match status" value="1"/>
</dbReference>
<dbReference type="Proteomes" id="UP001058120">
    <property type="component" value="Chromosome"/>
</dbReference>
<dbReference type="InterPro" id="IPR000160">
    <property type="entry name" value="GGDEF_dom"/>
</dbReference>
<evidence type="ECO:0000259" key="6">
    <source>
        <dbReference type="PROSITE" id="PS50839"/>
    </source>
</evidence>
<name>A0ABY5XYY3_9BACT</name>
<feature type="transmembrane region" description="Helical" evidence="5">
    <location>
        <begin position="12"/>
        <end position="30"/>
    </location>
</feature>
<dbReference type="InterPro" id="IPR029787">
    <property type="entry name" value="Nucleotide_cyclase"/>
</dbReference>
<protein>
    <submittedName>
        <fullName evidence="8">Sensor domain-containing diguanylate cyclase</fullName>
    </submittedName>
</protein>
<proteinExistence type="predicted"/>
<dbReference type="PANTHER" id="PTHR46663:SF2">
    <property type="entry name" value="GGDEF DOMAIN-CONTAINING PROTEIN"/>
    <property type="match status" value="1"/>
</dbReference>
<evidence type="ECO:0000313" key="8">
    <source>
        <dbReference type="EMBL" id="UWX05103.1"/>
    </source>
</evidence>
<dbReference type="InterPro" id="IPR052163">
    <property type="entry name" value="DGC-Regulatory_Protein"/>
</dbReference>
<dbReference type="InterPro" id="IPR042240">
    <property type="entry name" value="CHASE_sf"/>
</dbReference>
<accession>A0ABY5XYY3</accession>
<dbReference type="EMBL" id="CP065938">
    <property type="protein sequence ID" value="UWX05103.1"/>
    <property type="molecule type" value="Genomic_DNA"/>
</dbReference>
<gene>
    <name evidence="8" type="ORF">JBF11_06395</name>
</gene>
<dbReference type="Pfam" id="PF00990">
    <property type="entry name" value="GGDEF"/>
    <property type="match status" value="1"/>
</dbReference>
<dbReference type="Gene3D" id="3.30.70.270">
    <property type="match status" value="1"/>
</dbReference>
<dbReference type="InterPro" id="IPR006189">
    <property type="entry name" value="CHASE_dom"/>
</dbReference>
<dbReference type="CDD" id="cd01949">
    <property type="entry name" value="GGDEF"/>
    <property type="match status" value="1"/>
</dbReference>
<evidence type="ECO:0000256" key="3">
    <source>
        <dbReference type="ARBA" id="ARBA00022989"/>
    </source>
</evidence>
<comment type="subcellular location">
    <subcellularLocation>
        <location evidence="1">Membrane</location>
    </subcellularLocation>
</comment>
<feature type="transmembrane region" description="Helical" evidence="5">
    <location>
        <begin position="257"/>
        <end position="277"/>
    </location>
</feature>
<sequence>MFPFSSFSKRSVFILCILLILSGIASFFLVQRKFQIEHGKMEMIILNQSNKITNVLSKLLYKTQALASLIIQNNGEIVNFEKTALAMVDDPAILNVLLAPNGIVSDVYPKAGNEAVLGLNFFSKGAGNKEAIQAKKTGDMVLGGPFPLVQGGEALVGRLPIYLNDGHGNKTFWGLVSVTLKFPQALDGAELNSLGERGLAYEIWRMSPDTGGKQVIASSPFYNSDTPYLEKSLHILNAHWIFRISPIKFWYQYIESWLYIIIGIIGSLLITALIQHAQDLGHIRSQLEDIVYKDSLTGLLNRRGLFETLTALMQKDEPFSLCYLDLNKFKFINDTYGHSTGDNVLLFFSQEIQRYLRAVPNTFARIGGDEFVILFHNETTEEELAKFFEKIHHSLQSATIVNNNDFLISFSTGTACYPRDGKDIDTLINHADKNMYKDKQNSPKRFRGSTRES</sequence>
<dbReference type="Gene3D" id="3.30.450.350">
    <property type="entry name" value="CHASE domain"/>
    <property type="match status" value="1"/>
</dbReference>
<feature type="domain" description="CHASE" evidence="6">
    <location>
        <begin position="100"/>
        <end position="194"/>
    </location>
</feature>
<evidence type="ECO:0000256" key="5">
    <source>
        <dbReference type="SAM" id="Phobius"/>
    </source>
</evidence>
<dbReference type="InterPro" id="IPR043128">
    <property type="entry name" value="Rev_trsase/Diguanyl_cyclase"/>
</dbReference>
<keyword evidence="4 5" id="KW-0472">Membrane</keyword>
<dbReference type="SUPFAM" id="SSF55073">
    <property type="entry name" value="Nucleotide cyclase"/>
    <property type="match status" value="1"/>
</dbReference>
<dbReference type="PROSITE" id="PS50887">
    <property type="entry name" value="GGDEF"/>
    <property type="match status" value="1"/>
</dbReference>
<keyword evidence="3 5" id="KW-1133">Transmembrane helix</keyword>
<keyword evidence="9" id="KW-1185">Reference proteome</keyword>
<evidence type="ECO:0000259" key="7">
    <source>
        <dbReference type="PROSITE" id="PS50887"/>
    </source>
</evidence>
<evidence type="ECO:0000256" key="1">
    <source>
        <dbReference type="ARBA" id="ARBA00004370"/>
    </source>
</evidence>
<dbReference type="SMART" id="SM01079">
    <property type="entry name" value="CHASE"/>
    <property type="match status" value="1"/>
</dbReference>